<reference evidence="1 2" key="1">
    <citation type="submission" date="2024-01" db="EMBL/GenBank/DDBJ databases">
        <title>The complete chloroplast genome sequence of Lithospermum erythrorhizon: insights into the phylogenetic relationship among Boraginaceae species and the maternal lineages of purple gromwells.</title>
        <authorList>
            <person name="Okada T."/>
            <person name="Watanabe K."/>
        </authorList>
    </citation>
    <scope>NUCLEOTIDE SEQUENCE [LARGE SCALE GENOMIC DNA]</scope>
</reference>
<comment type="caution">
    <text evidence="1">The sequence shown here is derived from an EMBL/GenBank/DDBJ whole genome shotgun (WGS) entry which is preliminary data.</text>
</comment>
<sequence length="102" mass="12123">MIKMRLNNRAKLKCLDNVRKFLVSTITRQCSRSMNKSATYVVREDEEANSPSFLNLTSAFQNLDRKVEEGFRHLDERINERMDKLETRLADMERQIPDEIWS</sequence>
<name>A0AAV3PSB5_LITER</name>
<keyword evidence="2" id="KW-1185">Reference proteome</keyword>
<accession>A0AAV3PSB5</accession>
<dbReference type="Proteomes" id="UP001454036">
    <property type="component" value="Unassembled WGS sequence"/>
</dbReference>
<protein>
    <submittedName>
        <fullName evidence="1">Uncharacterized protein</fullName>
    </submittedName>
</protein>
<gene>
    <name evidence="1" type="ORF">LIER_12200</name>
</gene>
<proteinExistence type="predicted"/>
<dbReference type="EMBL" id="BAABME010002323">
    <property type="protein sequence ID" value="GAA0154125.1"/>
    <property type="molecule type" value="Genomic_DNA"/>
</dbReference>
<organism evidence="1 2">
    <name type="scientific">Lithospermum erythrorhizon</name>
    <name type="common">Purple gromwell</name>
    <name type="synonym">Lithospermum officinale var. erythrorhizon</name>
    <dbReference type="NCBI Taxonomy" id="34254"/>
    <lineage>
        <taxon>Eukaryota</taxon>
        <taxon>Viridiplantae</taxon>
        <taxon>Streptophyta</taxon>
        <taxon>Embryophyta</taxon>
        <taxon>Tracheophyta</taxon>
        <taxon>Spermatophyta</taxon>
        <taxon>Magnoliopsida</taxon>
        <taxon>eudicotyledons</taxon>
        <taxon>Gunneridae</taxon>
        <taxon>Pentapetalae</taxon>
        <taxon>asterids</taxon>
        <taxon>lamiids</taxon>
        <taxon>Boraginales</taxon>
        <taxon>Boraginaceae</taxon>
        <taxon>Boraginoideae</taxon>
        <taxon>Lithospermeae</taxon>
        <taxon>Lithospermum</taxon>
    </lineage>
</organism>
<dbReference type="AlphaFoldDB" id="A0AAV3PSB5"/>
<evidence type="ECO:0000313" key="2">
    <source>
        <dbReference type="Proteomes" id="UP001454036"/>
    </source>
</evidence>
<evidence type="ECO:0000313" key="1">
    <source>
        <dbReference type="EMBL" id="GAA0154125.1"/>
    </source>
</evidence>